<evidence type="ECO:0000256" key="1">
    <source>
        <dbReference type="SAM" id="Phobius"/>
    </source>
</evidence>
<evidence type="ECO:0000313" key="3">
    <source>
        <dbReference type="Proteomes" id="UP000664417"/>
    </source>
</evidence>
<gene>
    <name evidence="2" type="ORF">J3U88_31925</name>
</gene>
<name>A0A8J7QCE1_9BACT</name>
<accession>A0A8J7QCE1</accession>
<keyword evidence="1" id="KW-0812">Transmembrane</keyword>
<feature type="transmembrane region" description="Helical" evidence="1">
    <location>
        <begin position="78"/>
        <end position="103"/>
    </location>
</feature>
<evidence type="ECO:0000313" key="2">
    <source>
        <dbReference type="EMBL" id="MBO1323116.1"/>
    </source>
</evidence>
<organism evidence="2 3">
    <name type="scientific">Acanthopleuribacter pedis</name>
    <dbReference type="NCBI Taxonomy" id="442870"/>
    <lineage>
        <taxon>Bacteria</taxon>
        <taxon>Pseudomonadati</taxon>
        <taxon>Acidobacteriota</taxon>
        <taxon>Holophagae</taxon>
        <taxon>Acanthopleuribacterales</taxon>
        <taxon>Acanthopleuribacteraceae</taxon>
        <taxon>Acanthopleuribacter</taxon>
    </lineage>
</organism>
<dbReference type="Proteomes" id="UP000664417">
    <property type="component" value="Unassembled WGS sequence"/>
</dbReference>
<sequence length="278" mass="31337">MKDYGFFEHSGQTTPYGPVVVATAGLLSAPLLAFIYATMVHLFPYILVKFLLLFGFILALTTLLHVLSKATKIRNPGLVLALGLVTGITAWYGSWVALLQVMVEGRPLVWHPLELFAFAQYLADNGRWEFSDKPLPAILTWSIWGVEAMILIFTISIYPWDQIRNLPYCEDCSCWVDADTQIGPFAPAGDVHTLKHQIEGGDLSGLLSLQPSEDQPFWLLKLRFCNQCEDLYLANLVSVTLDDEGDPDANDLIRNFYISRTQYDQLWDLDKPADFLET</sequence>
<evidence type="ECO:0008006" key="4">
    <source>
        <dbReference type="Google" id="ProtNLM"/>
    </source>
</evidence>
<dbReference type="AlphaFoldDB" id="A0A8J7QCE1"/>
<dbReference type="RefSeq" id="WP_207863086.1">
    <property type="nucleotide sequence ID" value="NZ_JAFREP010000050.1"/>
</dbReference>
<comment type="caution">
    <text evidence="2">The sequence shown here is derived from an EMBL/GenBank/DDBJ whole genome shotgun (WGS) entry which is preliminary data.</text>
</comment>
<dbReference type="EMBL" id="JAFREP010000050">
    <property type="protein sequence ID" value="MBO1323116.1"/>
    <property type="molecule type" value="Genomic_DNA"/>
</dbReference>
<keyword evidence="1" id="KW-1133">Transmembrane helix</keyword>
<proteinExistence type="predicted"/>
<keyword evidence="1" id="KW-0472">Membrane</keyword>
<reference evidence="2" key="1">
    <citation type="submission" date="2021-03" db="EMBL/GenBank/DDBJ databases">
        <authorList>
            <person name="Wang G."/>
        </authorList>
    </citation>
    <scope>NUCLEOTIDE SEQUENCE</scope>
    <source>
        <strain evidence="2">KCTC 12899</strain>
    </source>
</reference>
<feature type="transmembrane region" description="Helical" evidence="1">
    <location>
        <begin position="16"/>
        <end position="36"/>
    </location>
</feature>
<feature type="transmembrane region" description="Helical" evidence="1">
    <location>
        <begin position="42"/>
        <end position="66"/>
    </location>
</feature>
<protein>
    <recommendedName>
        <fullName evidence="4">Transmembrane protein</fullName>
    </recommendedName>
</protein>
<keyword evidence="3" id="KW-1185">Reference proteome</keyword>
<feature type="transmembrane region" description="Helical" evidence="1">
    <location>
        <begin position="138"/>
        <end position="158"/>
    </location>
</feature>